<feature type="transmembrane region" description="Helical" evidence="2">
    <location>
        <begin position="83"/>
        <end position="104"/>
    </location>
</feature>
<keyword evidence="2" id="KW-0472">Membrane</keyword>
<feature type="region of interest" description="Disordered" evidence="1">
    <location>
        <begin position="1"/>
        <end position="26"/>
    </location>
</feature>
<evidence type="ECO:0000313" key="4">
    <source>
        <dbReference type="EMBL" id="CAF4596321.1"/>
    </source>
</evidence>
<dbReference type="EMBL" id="CAJNYV010004170">
    <property type="protein sequence ID" value="CAF3651016.1"/>
    <property type="molecule type" value="Genomic_DNA"/>
</dbReference>
<feature type="compositionally biased region" description="Polar residues" evidence="1">
    <location>
        <begin position="1"/>
        <end position="18"/>
    </location>
</feature>
<feature type="transmembrane region" description="Helical" evidence="2">
    <location>
        <begin position="34"/>
        <end position="62"/>
    </location>
</feature>
<proteinExistence type="predicted"/>
<dbReference type="AlphaFoldDB" id="A0A821BKD8"/>
<keyword evidence="2" id="KW-0812">Transmembrane</keyword>
<dbReference type="Proteomes" id="UP000663838">
    <property type="component" value="Unassembled WGS sequence"/>
</dbReference>
<evidence type="ECO:0000313" key="3">
    <source>
        <dbReference type="EMBL" id="CAF3651016.1"/>
    </source>
</evidence>
<keyword evidence="2" id="KW-1133">Transmembrane helix</keyword>
<gene>
    <name evidence="3" type="ORF">KIK155_LOCUS23462</name>
    <name evidence="4" type="ORF">TOA249_LOCUS10298</name>
</gene>
<protein>
    <submittedName>
        <fullName evidence="4">Uncharacterized protein</fullName>
    </submittedName>
</protein>
<dbReference type="Proteomes" id="UP000663865">
    <property type="component" value="Unassembled WGS sequence"/>
</dbReference>
<dbReference type="EMBL" id="CAJOBS010000530">
    <property type="protein sequence ID" value="CAF4596321.1"/>
    <property type="molecule type" value="Genomic_DNA"/>
</dbReference>
<reference evidence="4" key="1">
    <citation type="submission" date="2021-02" db="EMBL/GenBank/DDBJ databases">
        <authorList>
            <person name="Nowell W R."/>
        </authorList>
    </citation>
    <scope>NUCLEOTIDE SEQUENCE</scope>
</reference>
<evidence type="ECO:0000256" key="2">
    <source>
        <dbReference type="SAM" id="Phobius"/>
    </source>
</evidence>
<evidence type="ECO:0000256" key="1">
    <source>
        <dbReference type="SAM" id="MobiDB-lite"/>
    </source>
</evidence>
<dbReference type="PANTHER" id="PTHR33444">
    <property type="entry name" value="SI:DKEY-19B23.12-RELATED"/>
    <property type="match status" value="1"/>
</dbReference>
<evidence type="ECO:0000313" key="5">
    <source>
        <dbReference type="Proteomes" id="UP000663838"/>
    </source>
</evidence>
<comment type="caution">
    <text evidence="4">The sequence shown here is derived from an EMBL/GenBank/DDBJ whole genome shotgun (WGS) entry which is preliminary data.</text>
</comment>
<feature type="transmembrane region" description="Helical" evidence="2">
    <location>
        <begin position="110"/>
        <end position="134"/>
    </location>
</feature>
<sequence>MNFNSPNRGANADQPSYPTSKTSSTETNNSKMRAVVLSVASMTVGVGTLIVMLTLIAVIPLSQLIVGGYHKNQCPMNPMIDKYLIVAGAAGITTMVLGILAKTTGNAGVYYVYVLLLLGLFNFAWFIAGNVWVFKAKSKVQFDHPEDPSTYCFHAVFNCAYGNIIVTYCIVGFRCCFSCFRATARAFNI</sequence>
<accession>A0A821BKD8</accession>
<organism evidence="4 5">
    <name type="scientific">Rotaria socialis</name>
    <dbReference type="NCBI Taxonomy" id="392032"/>
    <lineage>
        <taxon>Eukaryota</taxon>
        <taxon>Metazoa</taxon>
        <taxon>Spiralia</taxon>
        <taxon>Gnathifera</taxon>
        <taxon>Rotifera</taxon>
        <taxon>Eurotatoria</taxon>
        <taxon>Bdelloidea</taxon>
        <taxon>Philodinida</taxon>
        <taxon>Philodinidae</taxon>
        <taxon>Rotaria</taxon>
    </lineage>
</organism>
<dbReference type="PANTHER" id="PTHR33444:SF7">
    <property type="entry name" value="TRANSMEMBRANE PROTEIN 272"/>
    <property type="match status" value="1"/>
</dbReference>
<dbReference type="InterPro" id="IPR040350">
    <property type="entry name" value="TMEM272"/>
</dbReference>
<name>A0A821BKD8_9BILA</name>